<organism evidence="1 2">
    <name type="scientific">Pedobacter frigidisoli</name>
    <dbReference type="NCBI Taxonomy" id="2530455"/>
    <lineage>
        <taxon>Bacteria</taxon>
        <taxon>Pseudomonadati</taxon>
        <taxon>Bacteroidota</taxon>
        <taxon>Sphingobacteriia</taxon>
        <taxon>Sphingobacteriales</taxon>
        <taxon>Sphingobacteriaceae</taxon>
        <taxon>Pedobacter</taxon>
    </lineage>
</organism>
<dbReference type="Proteomes" id="UP000291485">
    <property type="component" value="Unassembled WGS sequence"/>
</dbReference>
<gene>
    <name evidence="1" type="ORF">EZ449_10645</name>
</gene>
<comment type="caution">
    <text evidence="1">The sequence shown here is derived from an EMBL/GenBank/DDBJ whole genome shotgun (WGS) entry which is preliminary data.</text>
</comment>
<name>A0A4R0P713_9SPHI</name>
<dbReference type="AlphaFoldDB" id="A0A4R0P713"/>
<keyword evidence="2" id="KW-1185">Reference proteome</keyword>
<dbReference type="RefSeq" id="WP_131558484.1">
    <property type="nucleotide sequence ID" value="NZ_SJSN01000007.1"/>
</dbReference>
<evidence type="ECO:0000313" key="1">
    <source>
        <dbReference type="EMBL" id="TCD10269.1"/>
    </source>
</evidence>
<accession>A0A4R0P713</accession>
<evidence type="ECO:0008006" key="3">
    <source>
        <dbReference type="Google" id="ProtNLM"/>
    </source>
</evidence>
<protein>
    <recommendedName>
        <fullName evidence="3">Uracil DNA glycosylase superfamily protein</fullName>
    </recommendedName>
</protein>
<dbReference type="OrthoDB" id="1147671at2"/>
<dbReference type="Gene3D" id="3.40.470.10">
    <property type="entry name" value="Uracil-DNA glycosylase-like domain"/>
    <property type="match status" value="1"/>
</dbReference>
<proteinExistence type="predicted"/>
<evidence type="ECO:0000313" key="2">
    <source>
        <dbReference type="Proteomes" id="UP000291485"/>
    </source>
</evidence>
<dbReference type="InterPro" id="IPR036895">
    <property type="entry name" value="Uracil-DNA_glycosylase-like_sf"/>
</dbReference>
<dbReference type="EMBL" id="SJSN01000007">
    <property type="protein sequence ID" value="TCD10269.1"/>
    <property type="molecule type" value="Genomic_DNA"/>
</dbReference>
<sequence>MNEKISNWLEEVSNGCHEIASKNETYPDFYVFQSEIFENPDLLIIGANPAGVKTYKEAKEQKGITKRTKSDLSSGKNMYLANPDWAISKPVLKIFNETIKLNELLKKALIMNVVYFNSNQVSDLKINFGDDGKKMINFCKQKTQEFIKLVRPKNIIFLGSDAPKWLKIKFGISHNVLTIKEGTKELYLIQKIHFENIPCYLMHHPSRNPKFNNPDNLRLKSEYLDKHL</sequence>
<reference evidence="1 2" key="1">
    <citation type="submission" date="2019-02" db="EMBL/GenBank/DDBJ databases">
        <title>Pedobacter sp. RP-3-11 sp. nov., isolated from Arctic soil.</title>
        <authorList>
            <person name="Dahal R.H."/>
        </authorList>
    </citation>
    <scope>NUCLEOTIDE SEQUENCE [LARGE SCALE GENOMIC DNA]</scope>
    <source>
        <strain evidence="1 2">RP-3-11</strain>
    </source>
</reference>